<dbReference type="Pfam" id="PF07896">
    <property type="entry name" value="DUF1674"/>
    <property type="match status" value="1"/>
</dbReference>
<gene>
    <name evidence="3" type="ORF">E3C22_09205</name>
</gene>
<dbReference type="EMBL" id="SOZD01000002">
    <property type="protein sequence ID" value="TFF25514.1"/>
    <property type="molecule type" value="Genomic_DNA"/>
</dbReference>
<evidence type="ECO:0000313" key="3">
    <source>
        <dbReference type="EMBL" id="TFF25514.1"/>
    </source>
</evidence>
<evidence type="ECO:0000256" key="1">
    <source>
        <dbReference type="ARBA" id="ARBA00005701"/>
    </source>
</evidence>
<keyword evidence="4" id="KW-1185">Reference proteome</keyword>
<dbReference type="OrthoDB" id="8481828at2"/>
<feature type="compositionally biased region" description="Basic and acidic residues" evidence="2">
    <location>
        <begin position="40"/>
        <end position="51"/>
    </location>
</feature>
<feature type="compositionally biased region" description="Basic and acidic residues" evidence="2">
    <location>
        <begin position="62"/>
        <end position="78"/>
    </location>
</feature>
<evidence type="ECO:0000256" key="2">
    <source>
        <dbReference type="SAM" id="MobiDB-lite"/>
    </source>
</evidence>
<accession>A0A4Y8RRR1</accession>
<evidence type="ECO:0000313" key="4">
    <source>
        <dbReference type="Proteomes" id="UP000298179"/>
    </source>
</evidence>
<dbReference type="Proteomes" id="UP000298179">
    <property type="component" value="Unassembled WGS sequence"/>
</dbReference>
<comment type="caution">
    <text evidence="3">The sequence shown here is derived from an EMBL/GenBank/DDBJ whole genome shotgun (WGS) entry which is preliminary data.</text>
</comment>
<comment type="similarity">
    <text evidence="1">Belongs to the SDHAF4 family.</text>
</comment>
<name>A0A4Y8RRR1_9HYPH</name>
<proteinExistence type="inferred from homology"/>
<protein>
    <submittedName>
        <fullName evidence="3">DUF1674 domain-containing protein</fullName>
    </submittedName>
</protein>
<feature type="region of interest" description="Disordered" evidence="2">
    <location>
        <begin position="21"/>
        <end position="85"/>
    </location>
</feature>
<sequence length="85" mass="9317">MVDENSTDETGEDAVLARMKLSSTQEASGRRKLTPAARRALAEAEERRKAQAAETAALPKEVNGRDGPEPVRYGDWEKNGIISDF</sequence>
<reference evidence="3 4" key="1">
    <citation type="submission" date="2019-03" db="EMBL/GenBank/DDBJ databases">
        <title>Jiella endophytica sp. nov., a novel endophytic bacterium isolated from root of Ficus microcarpa Linn. f.</title>
        <authorList>
            <person name="Tuo L."/>
        </authorList>
    </citation>
    <scope>NUCLEOTIDE SEQUENCE [LARGE SCALE GENOMIC DNA]</scope>
    <source>
        <strain evidence="3 4">CBS5Q-3</strain>
    </source>
</reference>
<organism evidence="3 4">
    <name type="scientific">Jiella endophytica</name>
    <dbReference type="NCBI Taxonomy" id="2558362"/>
    <lineage>
        <taxon>Bacteria</taxon>
        <taxon>Pseudomonadati</taxon>
        <taxon>Pseudomonadota</taxon>
        <taxon>Alphaproteobacteria</taxon>
        <taxon>Hyphomicrobiales</taxon>
        <taxon>Aurantimonadaceae</taxon>
        <taxon>Jiella</taxon>
    </lineage>
</organism>
<dbReference type="InterPro" id="IPR012875">
    <property type="entry name" value="SDHF4"/>
</dbReference>
<dbReference type="AlphaFoldDB" id="A0A4Y8RRR1"/>